<keyword evidence="4" id="KW-1185">Reference proteome</keyword>
<dbReference type="Proteomes" id="UP001293593">
    <property type="component" value="Unassembled WGS sequence"/>
</dbReference>
<dbReference type="AlphaFoldDB" id="A0AAE1MIH6"/>
<protein>
    <recommendedName>
        <fullName evidence="2">EF-hand domain-containing protein</fullName>
    </recommendedName>
</protein>
<proteinExistence type="predicted"/>
<sequence length="233" mass="27161">MGAMICCMTTANKYKKLDRKLESKIVEINRSSTGQRSLKSIDSVVMRFPQIREGLKTLKGIFEEFDEDSNGSIDYNELKKCFEQLQVHLPEEEIKDLFHYCDIDRSKGIQFNEFIVLLCLIYLLEEHSSSDSDHVELTQLGKIFNTIVEVFLFLDKNGDGKLNRKDVDKTLNETYPLERSPANITKIRFKEMDRDRNGQVTFREFLFGFLKWVGIDEDELNHQTEGHTSEIDD</sequence>
<dbReference type="InterPro" id="IPR052591">
    <property type="entry name" value="CML21-like"/>
</dbReference>
<dbReference type="PROSITE" id="PS50222">
    <property type="entry name" value="EF_HAND_2"/>
    <property type="match status" value="4"/>
</dbReference>
<dbReference type="Pfam" id="PF13499">
    <property type="entry name" value="EF-hand_7"/>
    <property type="match status" value="2"/>
</dbReference>
<keyword evidence="1" id="KW-0106">Calcium</keyword>
<dbReference type="GO" id="GO:0005509">
    <property type="term" value="F:calcium ion binding"/>
    <property type="evidence" value="ECO:0007669"/>
    <property type="project" value="InterPro"/>
</dbReference>
<dbReference type="PANTHER" id="PTHR23064">
    <property type="entry name" value="TROPONIN"/>
    <property type="match status" value="1"/>
</dbReference>
<feature type="domain" description="EF-hand" evidence="2">
    <location>
        <begin position="180"/>
        <end position="215"/>
    </location>
</feature>
<comment type="caution">
    <text evidence="3">The sequence shown here is derived from an EMBL/GenBank/DDBJ whole genome shotgun (WGS) entry which is preliminary data.</text>
</comment>
<dbReference type="Gene3D" id="1.10.238.10">
    <property type="entry name" value="EF-hand"/>
    <property type="match status" value="2"/>
</dbReference>
<accession>A0AAE1MIH6</accession>
<dbReference type="InterPro" id="IPR002048">
    <property type="entry name" value="EF_hand_dom"/>
</dbReference>
<dbReference type="SUPFAM" id="SSF47473">
    <property type="entry name" value="EF-hand"/>
    <property type="match status" value="1"/>
</dbReference>
<dbReference type="PROSITE" id="PS00018">
    <property type="entry name" value="EF_HAND_1"/>
    <property type="match status" value="3"/>
</dbReference>
<evidence type="ECO:0000259" key="2">
    <source>
        <dbReference type="PROSITE" id="PS50222"/>
    </source>
</evidence>
<reference evidence="3" key="1">
    <citation type="submission" date="2023-10" db="EMBL/GenBank/DDBJ databases">
        <title>Chromosome-level genome of the transformable northern wattle, Acacia crassicarpa.</title>
        <authorList>
            <person name="Massaro I."/>
            <person name="Sinha N.R."/>
            <person name="Poethig S."/>
            <person name="Leichty A.R."/>
        </authorList>
    </citation>
    <scope>NUCLEOTIDE SEQUENCE</scope>
    <source>
        <strain evidence="3">Acra3RX</strain>
        <tissue evidence="3">Leaf</tissue>
    </source>
</reference>
<dbReference type="CDD" id="cd00051">
    <property type="entry name" value="EFh"/>
    <property type="match status" value="1"/>
</dbReference>
<dbReference type="InterPro" id="IPR011992">
    <property type="entry name" value="EF-hand-dom_pair"/>
</dbReference>
<organism evidence="3 4">
    <name type="scientific">Acacia crassicarpa</name>
    <name type="common">northern wattle</name>
    <dbReference type="NCBI Taxonomy" id="499986"/>
    <lineage>
        <taxon>Eukaryota</taxon>
        <taxon>Viridiplantae</taxon>
        <taxon>Streptophyta</taxon>
        <taxon>Embryophyta</taxon>
        <taxon>Tracheophyta</taxon>
        <taxon>Spermatophyta</taxon>
        <taxon>Magnoliopsida</taxon>
        <taxon>eudicotyledons</taxon>
        <taxon>Gunneridae</taxon>
        <taxon>Pentapetalae</taxon>
        <taxon>rosids</taxon>
        <taxon>fabids</taxon>
        <taxon>Fabales</taxon>
        <taxon>Fabaceae</taxon>
        <taxon>Caesalpinioideae</taxon>
        <taxon>mimosoid clade</taxon>
        <taxon>Acacieae</taxon>
        <taxon>Acacia</taxon>
    </lineage>
</organism>
<gene>
    <name evidence="3" type="ORF">QN277_027431</name>
</gene>
<feature type="domain" description="EF-hand" evidence="2">
    <location>
        <begin position="53"/>
        <end position="88"/>
    </location>
</feature>
<dbReference type="SMART" id="SM00054">
    <property type="entry name" value="EFh"/>
    <property type="match status" value="4"/>
</dbReference>
<feature type="domain" description="EF-hand" evidence="2">
    <location>
        <begin position="142"/>
        <end position="177"/>
    </location>
</feature>
<dbReference type="InterPro" id="IPR018247">
    <property type="entry name" value="EF_Hand_1_Ca_BS"/>
</dbReference>
<evidence type="ECO:0000313" key="4">
    <source>
        <dbReference type="Proteomes" id="UP001293593"/>
    </source>
</evidence>
<evidence type="ECO:0000256" key="1">
    <source>
        <dbReference type="ARBA" id="ARBA00022837"/>
    </source>
</evidence>
<name>A0AAE1MIH6_9FABA</name>
<evidence type="ECO:0000313" key="3">
    <source>
        <dbReference type="EMBL" id="KAK4266529.1"/>
    </source>
</evidence>
<feature type="domain" description="EF-hand" evidence="2">
    <location>
        <begin position="89"/>
        <end position="124"/>
    </location>
</feature>
<dbReference type="EMBL" id="JAWXYG010000008">
    <property type="protein sequence ID" value="KAK4266529.1"/>
    <property type="molecule type" value="Genomic_DNA"/>
</dbReference>